<evidence type="ECO:0000313" key="1">
    <source>
        <dbReference type="EMBL" id="VAW16853.1"/>
    </source>
</evidence>
<proteinExistence type="predicted"/>
<name>A0A3B0TL01_9ZZZZ</name>
<reference evidence="1" key="1">
    <citation type="submission" date="2018-06" db="EMBL/GenBank/DDBJ databases">
        <authorList>
            <person name="Zhirakovskaya E."/>
        </authorList>
    </citation>
    <scope>NUCLEOTIDE SEQUENCE</scope>
</reference>
<gene>
    <name evidence="1" type="ORF">MNBD_BACTEROID05-577</name>
</gene>
<protein>
    <submittedName>
        <fullName evidence="1">Uncharacterized protein</fullName>
    </submittedName>
</protein>
<dbReference type="EMBL" id="UOEN01000344">
    <property type="protein sequence ID" value="VAW16853.1"/>
    <property type="molecule type" value="Genomic_DNA"/>
</dbReference>
<sequence>CSMGVTFGFILIAVSYIFKQISDRAKQA</sequence>
<accession>A0A3B0TL01</accession>
<dbReference type="AlphaFoldDB" id="A0A3B0TL01"/>
<organism evidence="1">
    <name type="scientific">hydrothermal vent metagenome</name>
    <dbReference type="NCBI Taxonomy" id="652676"/>
    <lineage>
        <taxon>unclassified sequences</taxon>
        <taxon>metagenomes</taxon>
        <taxon>ecological metagenomes</taxon>
    </lineage>
</organism>
<feature type="non-terminal residue" evidence="1">
    <location>
        <position position="1"/>
    </location>
</feature>